<evidence type="ECO:0000313" key="3">
    <source>
        <dbReference type="Proteomes" id="UP001204562"/>
    </source>
</evidence>
<sequence length="91" mass="9767">MDFQHEKGRIFALDADGKLLAEVTFPAENGVATITHTFVDDSLRGQGVASQILAEAAEQIRASGLRMNATCHVAAKWIAKHTEFSALTTAP</sequence>
<dbReference type="Proteomes" id="UP001204562">
    <property type="component" value="Unassembled WGS sequence"/>
</dbReference>
<dbReference type="Pfam" id="PF14542">
    <property type="entry name" value="Acetyltransf_CG"/>
    <property type="match status" value="1"/>
</dbReference>
<dbReference type="InterPro" id="IPR016181">
    <property type="entry name" value="Acyl_CoA_acyltransferase"/>
</dbReference>
<dbReference type="InterPro" id="IPR045057">
    <property type="entry name" value="Gcn5-rel_NAT"/>
</dbReference>
<proteinExistence type="predicted"/>
<dbReference type="AlphaFoldDB" id="A0AAW5JVT4"/>
<dbReference type="RefSeq" id="WP_256304526.1">
    <property type="nucleotide sequence ID" value="NZ_JANFYS010000028.1"/>
</dbReference>
<dbReference type="CDD" id="cd04301">
    <property type="entry name" value="NAT_SF"/>
    <property type="match status" value="1"/>
</dbReference>
<dbReference type="Gene3D" id="3.40.630.30">
    <property type="match status" value="1"/>
</dbReference>
<comment type="caution">
    <text evidence="2">The sequence shown here is derived from an EMBL/GenBank/DDBJ whole genome shotgun (WGS) entry which is preliminary data.</text>
</comment>
<evidence type="ECO:0000259" key="1">
    <source>
        <dbReference type="PROSITE" id="PS51729"/>
    </source>
</evidence>
<accession>A0AAW5JVT4</accession>
<dbReference type="PANTHER" id="PTHR31435:SF10">
    <property type="entry name" value="BSR4717 PROTEIN"/>
    <property type="match status" value="1"/>
</dbReference>
<dbReference type="EMBL" id="JANFYS010000028">
    <property type="protein sequence ID" value="MCQ4771320.1"/>
    <property type="molecule type" value="Genomic_DNA"/>
</dbReference>
<evidence type="ECO:0000313" key="2">
    <source>
        <dbReference type="EMBL" id="MCQ4771320.1"/>
    </source>
</evidence>
<dbReference type="InterPro" id="IPR031165">
    <property type="entry name" value="GNAT_YJDJ"/>
</dbReference>
<protein>
    <submittedName>
        <fullName evidence="2">N-acetyltransferase</fullName>
    </submittedName>
</protein>
<dbReference type="PANTHER" id="PTHR31435">
    <property type="entry name" value="PROTEIN NATD1"/>
    <property type="match status" value="1"/>
</dbReference>
<name>A0AAW5JVT4_9FIRM</name>
<reference evidence="2" key="1">
    <citation type="submission" date="2022-06" db="EMBL/GenBank/DDBJ databases">
        <title>Isolation of gut microbiota from human fecal samples.</title>
        <authorList>
            <person name="Pamer E.G."/>
            <person name="Barat B."/>
            <person name="Waligurski E."/>
            <person name="Medina S."/>
            <person name="Paddock L."/>
            <person name="Mostad J."/>
        </authorList>
    </citation>
    <scope>NUCLEOTIDE SEQUENCE</scope>
    <source>
        <strain evidence="2">DFI.9.91</strain>
    </source>
</reference>
<dbReference type="SUPFAM" id="SSF55729">
    <property type="entry name" value="Acyl-CoA N-acyltransferases (Nat)"/>
    <property type="match status" value="1"/>
</dbReference>
<organism evidence="2 3">
    <name type="scientific">Intestinimonas massiliensis</name>
    <name type="common">ex Afouda et al. 2020</name>
    <dbReference type="NCBI Taxonomy" id="1673721"/>
    <lineage>
        <taxon>Bacteria</taxon>
        <taxon>Bacillati</taxon>
        <taxon>Bacillota</taxon>
        <taxon>Clostridia</taxon>
        <taxon>Eubacteriales</taxon>
        <taxon>Intestinimonas</taxon>
    </lineage>
</organism>
<feature type="domain" description="N-acetyltransferase" evidence="1">
    <location>
        <begin position="3"/>
        <end position="89"/>
    </location>
</feature>
<gene>
    <name evidence="2" type="ORF">NE579_12790</name>
</gene>
<dbReference type="PROSITE" id="PS51729">
    <property type="entry name" value="GNAT_YJDJ"/>
    <property type="match status" value="1"/>
</dbReference>